<dbReference type="Pfam" id="PF00015">
    <property type="entry name" value="MCPsignal"/>
    <property type="match status" value="1"/>
</dbReference>
<comment type="similarity">
    <text evidence="2">Belongs to the methyl-accepting chemotaxis (MCP) protein family.</text>
</comment>
<dbReference type="SMART" id="SM00091">
    <property type="entry name" value="PAS"/>
    <property type="match status" value="1"/>
</dbReference>
<organism evidence="9 10">
    <name type="scientific">Aporhodopirellula aestuarii</name>
    <dbReference type="NCBI Taxonomy" id="2950107"/>
    <lineage>
        <taxon>Bacteria</taxon>
        <taxon>Pseudomonadati</taxon>
        <taxon>Planctomycetota</taxon>
        <taxon>Planctomycetia</taxon>
        <taxon>Pirellulales</taxon>
        <taxon>Pirellulaceae</taxon>
        <taxon>Aporhodopirellula</taxon>
    </lineage>
</organism>
<accession>A0ABT0UC76</accession>
<evidence type="ECO:0000256" key="5">
    <source>
        <dbReference type="SAM" id="Phobius"/>
    </source>
</evidence>
<dbReference type="Gene3D" id="1.10.287.950">
    <property type="entry name" value="Methyl-accepting chemotaxis protein"/>
    <property type="match status" value="1"/>
</dbReference>
<evidence type="ECO:0000259" key="6">
    <source>
        <dbReference type="PROSITE" id="PS50111"/>
    </source>
</evidence>
<dbReference type="PROSITE" id="PS50111">
    <property type="entry name" value="CHEMOTAXIS_TRANSDUC_2"/>
    <property type="match status" value="1"/>
</dbReference>
<dbReference type="PANTHER" id="PTHR32089">
    <property type="entry name" value="METHYL-ACCEPTING CHEMOTAXIS PROTEIN MCPB"/>
    <property type="match status" value="1"/>
</dbReference>
<dbReference type="SUPFAM" id="SSF58104">
    <property type="entry name" value="Methyl-accepting chemotaxis protein (MCP) signaling domain"/>
    <property type="match status" value="1"/>
</dbReference>
<dbReference type="InterPro" id="IPR024478">
    <property type="entry name" value="HlyB_4HB_MCP"/>
</dbReference>
<feature type="domain" description="Methyl-accepting transducer" evidence="6">
    <location>
        <begin position="407"/>
        <end position="643"/>
    </location>
</feature>
<comment type="caution">
    <text evidence="9">The sequence shown here is derived from an EMBL/GenBank/DDBJ whole genome shotgun (WGS) entry which is preliminary data.</text>
</comment>
<dbReference type="InterPro" id="IPR000014">
    <property type="entry name" value="PAS"/>
</dbReference>
<dbReference type="InterPro" id="IPR013767">
    <property type="entry name" value="PAS_fold"/>
</dbReference>
<feature type="transmembrane region" description="Helical" evidence="5">
    <location>
        <begin position="12"/>
        <end position="31"/>
    </location>
</feature>
<sequence length="675" mass="73074">MMRNRGVSLKLIALVTVSVIAFCVMGIFGVSTTRDTFESVREVRQTAVEFRKSTLEITEPLNQLRQLSLKMVMSPDQRMRIELNDLQQQKTREIDGVLASWDTANADMDELAAFNALRTSWARYKTIKDVTVAKVLKYYREEAFINAIQAENEQFEDVKDHLNNWMAAKQQDADEAYDAAETRYSNSIRLYLIVIVALTLLVGTIGYLTATTIIGPIEKMRRVATKIADHASTGSLGLLDERIELKSNDELGALATAFNQMVENMQISLKRLSEEEKRTQAILNSAADGILTVDSDGRVRSINAAAERLFACSADKAIGSDVVEFLPAYSLNGTLGNTTEHGGKLSAGGESEVHVHTRDGRQQPIALRISEMSYGGETLTIATLQDITARKADEEERRTLFRAIRNAVQRLAVASRQILASTSEQSVGTQIQAASIAQTVSTVNEISQTAQQAAQRSSEVADSARQADDVGNEGRSAIEESIHAMEQVQIQVESLATSILSLAERAQAIGEITATVKEIAEQTNVLALNAAVEASRAGEHGKGFAVVASEVKSLAQQSKNATNQVRTILTEIQQATQEAVLSTENGNKAVASASHIVGKAGDTINQLVATLAVSAKLAAQISASASQQAIGVSQLKDGMTDINGVTQRQAETIKQIEHSAQNLNELSNELADLTA</sequence>
<dbReference type="PANTHER" id="PTHR32089:SF112">
    <property type="entry name" value="LYSOZYME-LIKE PROTEIN-RELATED"/>
    <property type="match status" value="1"/>
</dbReference>
<dbReference type="Pfam" id="PF00672">
    <property type="entry name" value="HAMP"/>
    <property type="match status" value="1"/>
</dbReference>
<dbReference type="Gene3D" id="3.30.450.20">
    <property type="entry name" value="PAS domain"/>
    <property type="match status" value="1"/>
</dbReference>
<feature type="transmembrane region" description="Helical" evidence="5">
    <location>
        <begin position="190"/>
        <end position="210"/>
    </location>
</feature>
<dbReference type="Gene3D" id="6.10.340.10">
    <property type="match status" value="1"/>
</dbReference>
<proteinExistence type="inferred from homology"/>
<feature type="domain" description="HAMP" evidence="8">
    <location>
        <begin position="211"/>
        <end position="270"/>
    </location>
</feature>
<dbReference type="RefSeq" id="WP_250932307.1">
    <property type="nucleotide sequence ID" value="NZ_JAMQBK010000084.1"/>
</dbReference>
<dbReference type="EMBL" id="JAMQBK010000084">
    <property type="protein sequence ID" value="MCM2374417.1"/>
    <property type="molecule type" value="Genomic_DNA"/>
</dbReference>
<dbReference type="SMART" id="SM00304">
    <property type="entry name" value="HAMP"/>
    <property type="match status" value="1"/>
</dbReference>
<dbReference type="Pfam" id="PF00989">
    <property type="entry name" value="PAS"/>
    <property type="match status" value="1"/>
</dbReference>
<evidence type="ECO:0000256" key="2">
    <source>
        <dbReference type="ARBA" id="ARBA00029447"/>
    </source>
</evidence>
<dbReference type="InterPro" id="IPR003660">
    <property type="entry name" value="HAMP_dom"/>
</dbReference>
<dbReference type="InterPro" id="IPR004090">
    <property type="entry name" value="Chemotax_Me-accpt_rcpt"/>
</dbReference>
<dbReference type="PROSITE" id="PS50885">
    <property type="entry name" value="HAMP"/>
    <property type="match status" value="1"/>
</dbReference>
<keyword evidence="5" id="KW-1133">Transmembrane helix</keyword>
<protein>
    <submittedName>
        <fullName evidence="9">Methyl-accepting chemotaxis protein</fullName>
    </submittedName>
</protein>
<keyword evidence="5" id="KW-0812">Transmembrane</keyword>
<evidence type="ECO:0000256" key="1">
    <source>
        <dbReference type="ARBA" id="ARBA00023224"/>
    </source>
</evidence>
<dbReference type="InterPro" id="IPR004089">
    <property type="entry name" value="MCPsignal_dom"/>
</dbReference>
<evidence type="ECO:0000313" key="9">
    <source>
        <dbReference type="EMBL" id="MCM2374417.1"/>
    </source>
</evidence>
<gene>
    <name evidence="9" type="ORF">NB063_27680</name>
</gene>
<evidence type="ECO:0000256" key="4">
    <source>
        <dbReference type="SAM" id="MobiDB-lite"/>
    </source>
</evidence>
<name>A0ABT0UC76_9BACT</name>
<dbReference type="CDD" id="cd00130">
    <property type="entry name" value="PAS"/>
    <property type="match status" value="1"/>
</dbReference>
<dbReference type="Pfam" id="PF12729">
    <property type="entry name" value="4HB_MCP_1"/>
    <property type="match status" value="1"/>
</dbReference>
<keyword evidence="1 3" id="KW-0807">Transducer</keyword>
<dbReference type="Proteomes" id="UP001202961">
    <property type="component" value="Unassembled WGS sequence"/>
</dbReference>
<keyword evidence="5" id="KW-0472">Membrane</keyword>
<feature type="region of interest" description="Disordered" evidence="4">
    <location>
        <begin position="454"/>
        <end position="473"/>
    </location>
</feature>
<dbReference type="PRINTS" id="PR00260">
    <property type="entry name" value="CHEMTRNSDUCR"/>
</dbReference>
<dbReference type="SUPFAM" id="SSF55785">
    <property type="entry name" value="PYP-like sensor domain (PAS domain)"/>
    <property type="match status" value="1"/>
</dbReference>
<evidence type="ECO:0000259" key="7">
    <source>
        <dbReference type="PROSITE" id="PS50112"/>
    </source>
</evidence>
<keyword evidence="10" id="KW-1185">Reference proteome</keyword>
<dbReference type="NCBIfam" id="TIGR00229">
    <property type="entry name" value="sensory_box"/>
    <property type="match status" value="1"/>
</dbReference>
<dbReference type="PROSITE" id="PS50112">
    <property type="entry name" value="PAS"/>
    <property type="match status" value="1"/>
</dbReference>
<dbReference type="CDD" id="cd06225">
    <property type="entry name" value="HAMP"/>
    <property type="match status" value="1"/>
</dbReference>
<evidence type="ECO:0000259" key="8">
    <source>
        <dbReference type="PROSITE" id="PS50885"/>
    </source>
</evidence>
<dbReference type="InterPro" id="IPR035965">
    <property type="entry name" value="PAS-like_dom_sf"/>
</dbReference>
<feature type="domain" description="PAS" evidence="7">
    <location>
        <begin position="275"/>
        <end position="326"/>
    </location>
</feature>
<reference evidence="9 10" key="1">
    <citation type="journal article" date="2022" name="Syst. Appl. Microbiol.">
        <title>Rhodopirellula aestuarii sp. nov., a novel member of the genus Rhodopirellula isolated from brackish sediments collected in the Tagus River estuary, Portugal.</title>
        <authorList>
            <person name="Vitorino I.R."/>
            <person name="Klimek D."/>
            <person name="Calusinska M."/>
            <person name="Lobo-da-Cunha A."/>
            <person name="Vasconcelos V."/>
            <person name="Lage O.M."/>
        </authorList>
    </citation>
    <scope>NUCLEOTIDE SEQUENCE [LARGE SCALE GENOMIC DNA]</scope>
    <source>
        <strain evidence="9 10">ICT_H3.1</strain>
    </source>
</reference>
<evidence type="ECO:0000313" key="10">
    <source>
        <dbReference type="Proteomes" id="UP001202961"/>
    </source>
</evidence>
<dbReference type="SMART" id="SM00283">
    <property type="entry name" value="MA"/>
    <property type="match status" value="1"/>
</dbReference>
<evidence type="ECO:0000256" key="3">
    <source>
        <dbReference type="PROSITE-ProRule" id="PRU00284"/>
    </source>
</evidence>